<evidence type="ECO:0000256" key="1">
    <source>
        <dbReference type="SAM" id="Phobius"/>
    </source>
</evidence>
<dbReference type="SUPFAM" id="SSF161084">
    <property type="entry name" value="MAPEG domain-like"/>
    <property type="match status" value="1"/>
</dbReference>
<evidence type="ECO:0000313" key="2">
    <source>
        <dbReference type="EMBL" id="TWO64411.1"/>
    </source>
</evidence>
<feature type="transmembrane region" description="Helical" evidence="1">
    <location>
        <begin position="55"/>
        <end position="76"/>
    </location>
</feature>
<reference evidence="2 3" key="1">
    <citation type="submission" date="2019-07" db="EMBL/GenBank/DDBJ databases">
        <title>Caenimonas sedimenti sp. nov., isolated from activated sludge.</title>
        <authorList>
            <person name="Xu J."/>
        </authorList>
    </citation>
    <scope>NUCLEOTIDE SEQUENCE [LARGE SCALE GENOMIC DNA]</scope>
    <source>
        <strain evidence="2 3">HX-9-20</strain>
    </source>
</reference>
<keyword evidence="3" id="KW-1185">Reference proteome</keyword>
<dbReference type="PANTHER" id="PTHR31004">
    <property type="entry name" value="TRANSMEMBRANE PROTEIN 79"/>
    <property type="match status" value="1"/>
</dbReference>
<keyword evidence="1" id="KW-0472">Membrane</keyword>
<feature type="transmembrane region" description="Helical" evidence="1">
    <location>
        <begin position="21"/>
        <end position="40"/>
    </location>
</feature>
<dbReference type="PANTHER" id="PTHR31004:SF1">
    <property type="entry name" value="TRANSMEMBRANE PROTEIN 79"/>
    <property type="match status" value="1"/>
</dbReference>
<name>A0A562ZE21_9BURK</name>
<protein>
    <submittedName>
        <fullName evidence="2">MAPEG family protein</fullName>
    </submittedName>
</protein>
<proteinExistence type="predicted"/>
<keyword evidence="1" id="KW-1133">Transmembrane helix</keyword>
<dbReference type="GO" id="GO:0005765">
    <property type="term" value="C:lysosomal membrane"/>
    <property type="evidence" value="ECO:0007669"/>
    <property type="project" value="TreeGrafter"/>
</dbReference>
<dbReference type="Proteomes" id="UP000318199">
    <property type="component" value="Unassembled WGS sequence"/>
</dbReference>
<sequence length="188" mass="20337">MDTYRISDAELLREQRGVVRGSVAAIALSAAVLGAAHFVLPKLVRFPGGDIESALNFWAGASLFVVLWVILGIRLVSQGRRHSALDIRGSAFAPPSERIAVQAAFLQNTLEQAVVMMVTHFAMLMLLRESVMPLIAASVVLFSFGRLSFYRNYPKGAAARAFGMALTAVPSIVAFVAALLALVHQIWQ</sequence>
<gene>
    <name evidence="2" type="ORF">FN976_28145</name>
</gene>
<dbReference type="Gene3D" id="1.20.120.550">
    <property type="entry name" value="Membrane associated eicosanoid/glutathione metabolism-like domain"/>
    <property type="match status" value="1"/>
</dbReference>
<keyword evidence="1" id="KW-0812">Transmembrane</keyword>
<evidence type="ECO:0000313" key="3">
    <source>
        <dbReference type="Proteomes" id="UP000318199"/>
    </source>
</evidence>
<accession>A0A562ZE21</accession>
<dbReference type="GO" id="GO:0045055">
    <property type="term" value="P:regulated exocytosis"/>
    <property type="evidence" value="ECO:0007669"/>
    <property type="project" value="TreeGrafter"/>
</dbReference>
<feature type="transmembrane region" description="Helical" evidence="1">
    <location>
        <begin position="161"/>
        <end position="183"/>
    </location>
</feature>
<organism evidence="2 3">
    <name type="scientific">Caenimonas sedimenti</name>
    <dbReference type="NCBI Taxonomy" id="2596921"/>
    <lineage>
        <taxon>Bacteria</taxon>
        <taxon>Pseudomonadati</taxon>
        <taxon>Pseudomonadota</taxon>
        <taxon>Betaproteobacteria</taxon>
        <taxon>Burkholderiales</taxon>
        <taxon>Comamonadaceae</taxon>
        <taxon>Caenimonas</taxon>
    </lineage>
</organism>
<dbReference type="AlphaFoldDB" id="A0A562ZE21"/>
<dbReference type="InterPro" id="IPR023352">
    <property type="entry name" value="MAPEG-like_dom_sf"/>
</dbReference>
<comment type="caution">
    <text evidence="2">The sequence shown here is derived from an EMBL/GenBank/DDBJ whole genome shotgun (WGS) entry which is preliminary data.</text>
</comment>
<feature type="transmembrane region" description="Helical" evidence="1">
    <location>
        <begin position="131"/>
        <end position="149"/>
    </location>
</feature>
<dbReference type="OrthoDB" id="582367at2"/>
<dbReference type="EMBL" id="VOBQ01000032">
    <property type="protein sequence ID" value="TWO64411.1"/>
    <property type="molecule type" value="Genomic_DNA"/>
</dbReference>
<dbReference type="RefSeq" id="WP_145897318.1">
    <property type="nucleotide sequence ID" value="NZ_VOBQ01000032.1"/>
</dbReference>